<name>A0A8T1X6J3_9STRA</name>
<proteinExistence type="predicted"/>
<feature type="domain" description="Yeast cell wall synthesis Kre9/Knh1-like N-terminal" evidence="3">
    <location>
        <begin position="212"/>
        <end position="300"/>
    </location>
</feature>
<protein>
    <recommendedName>
        <fullName evidence="3">Yeast cell wall synthesis Kre9/Knh1-like N-terminal domain-containing protein</fullName>
    </recommendedName>
</protein>
<evidence type="ECO:0000313" key="5">
    <source>
        <dbReference type="Proteomes" id="UP000693981"/>
    </source>
</evidence>
<keyword evidence="5" id="KW-1185">Reference proteome</keyword>
<accession>A0A8T1X6J3</accession>
<gene>
    <name evidence="4" type="ORF">PHYBOEH_002085</name>
</gene>
<keyword evidence="1" id="KW-0732">Signal</keyword>
<dbReference type="Pfam" id="PF10342">
    <property type="entry name" value="Kre9_KNH"/>
    <property type="match status" value="1"/>
</dbReference>
<organism evidence="4 5">
    <name type="scientific">Phytophthora boehmeriae</name>
    <dbReference type="NCBI Taxonomy" id="109152"/>
    <lineage>
        <taxon>Eukaryota</taxon>
        <taxon>Sar</taxon>
        <taxon>Stramenopiles</taxon>
        <taxon>Oomycota</taxon>
        <taxon>Peronosporomycetes</taxon>
        <taxon>Peronosporales</taxon>
        <taxon>Peronosporaceae</taxon>
        <taxon>Phytophthora</taxon>
    </lineage>
</organism>
<dbReference type="OrthoDB" id="2413528at2759"/>
<dbReference type="AlphaFoldDB" id="A0A8T1X6J3"/>
<evidence type="ECO:0000313" key="4">
    <source>
        <dbReference type="EMBL" id="KAG7401281.1"/>
    </source>
</evidence>
<reference evidence="4" key="1">
    <citation type="submission" date="2021-02" db="EMBL/GenBank/DDBJ databases">
        <authorList>
            <person name="Palmer J.M."/>
        </authorList>
    </citation>
    <scope>NUCLEOTIDE SEQUENCE</scope>
    <source>
        <strain evidence="4">SCRP23</strain>
    </source>
</reference>
<evidence type="ECO:0000256" key="2">
    <source>
        <dbReference type="SAM" id="MobiDB-lite"/>
    </source>
</evidence>
<evidence type="ECO:0000259" key="3">
    <source>
        <dbReference type="Pfam" id="PF10342"/>
    </source>
</evidence>
<evidence type="ECO:0000256" key="1">
    <source>
        <dbReference type="ARBA" id="ARBA00022729"/>
    </source>
</evidence>
<sequence length="304" mass="33551">MATAEQNALATAVYQRLSMDTVAPVGGSSSASPTNSSSEPSPQSSKPLVEGKKAPSPPPSPGMMIAKQQQQEEPERLPEEQDTASLDEQQQQQQQEDVEFDEVEELKQTLLRKSTGSIAIMTRQQEALDHRRHTFSAMSADSRANMRRRSYDMTPFGGTFPPSSPPQQPVLPHSLKTHHHLPHWRVYGKSTGPTKMVGENHEEGAALVAFVSPGSDTVWTRGKPVEIEWKVLDSKVQKLCIELLEDGLSATTLIAKEAPNTGFFTYHKVPWGMESGSKYFLKVSDADDPTRFRTSSFFQISSAP</sequence>
<feature type="region of interest" description="Disordered" evidence="2">
    <location>
        <begin position="22"/>
        <end position="98"/>
    </location>
</feature>
<dbReference type="InterPro" id="IPR018466">
    <property type="entry name" value="Kre9/Knh1-like_N"/>
</dbReference>
<comment type="caution">
    <text evidence="4">The sequence shown here is derived from an EMBL/GenBank/DDBJ whole genome shotgun (WGS) entry which is preliminary data.</text>
</comment>
<feature type="compositionally biased region" description="Low complexity" evidence="2">
    <location>
        <begin position="28"/>
        <end position="47"/>
    </location>
</feature>
<dbReference type="EMBL" id="JAGDFL010000015">
    <property type="protein sequence ID" value="KAG7401281.1"/>
    <property type="molecule type" value="Genomic_DNA"/>
</dbReference>
<dbReference type="Proteomes" id="UP000693981">
    <property type="component" value="Unassembled WGS sequence"/>
</dbReference>